<evidence type="ECO:0000313" key="2">
    <source>
        <dbReference type="EMBL" id="HGY95471.1"/>
    </source>
</evidence>
<name>A0A7V4XUQ3_9BACT</name>
<sequence length="210" mass="23461">MFVPPEHRKAGFTCPYCQAYAKHFWADASYWGDGLCSIKELSVAFCTHCDRYSIWISDIMVYPVSAVAPAAHPDMPMAIREDYEEARAIAARSPRSAAALLRLCIQKLCRVLGEKGKDLNSDIAALVGKGLPVLAQRALDIVRVIGNEQVHPGTLDVRDDPQVAIELFKLVNFIVDNQIAQPKAIHALYESLPETKRKQIEERDRKSEKA</sequence>
<feature type="domain" description="DUF4145" evidence="1">
    <location>
        <begin position="84"/>
        <end position="164"/>
    </location>
</feature>
<reference evidence="2" key="1">
    <citation type="journal article" date="2020" name="mSystems">
        <title>Genome- and Community-Level Interaction Insights into Carbon Utilization and Element Cycling Functions of Hydrothermarchaeota in Hydrothermal Sediment.</title>
        <authorList>
            <person name="Zhou Z."/>
            <person name="Liu Y."/>
            <person name="Xu W."/>
            <person name="Pan J."/>
            <person name="Luo Z.H."/>
            <person name="Li M."/>
        </authorList>
    </citation>
    <scope>NUCLEOTIDE SEQUENCE [LARGE SCALE GENOMIC DNA]</scope>
    <source>
        <strain evidence="2">SpSt-855</strain>
    </source>
</reference>
<organism evidence="2">
    <name type="scientific">Acidobacterium capsulatum</name>
    <dbReference type="NCBI Taxonomy" id="33075"/>
    <lineage>
        <taxon>Bacteria</taxon>
        <taxon>Pseudomonadati</taxon>
        <taxon>Acidobacteriota</taxon>
        <taxon>Terriglobia</taxon>
        <taxon>Terriglobales</taxon>
        <taxon>Acidobacteriaceae</taxon>
        <taxon>Acidobacterium</taxon>
    </lineage>
</organism>
<dbReference type="EMBL" id="DTKL01000078">
    <property type="protein sequence ID" value="HGY95471.1"/>
    <property type="molecule type" value="Genomic_DNA"/>
</dbReference>
<dbReference type="Pfam" id="PF13643">
    <property type="entry name" value="DUF4145"/>
    <property type="match status" value="1"/>
</dbReference>
<accession>A0A7V4XUQ3</accession>
<proteinExistence type="predicted"/>
<comment type="caution">
    <text evidence="2">The sequence shown here is derived from an EMBL/GenBank/DDBJ whole genome shotgun (WGS) entry which is preliminary data.</text>
</comment>
<dbReference type="InterPro" id="IPR025285">
    <property type="entry name" value="DUF4145"/>
</dbReference>
<gene>
    <name evidence="2" type="ORF">ENW50_12430</name>
</gene>
<evidence type="ECO:0000259" key="1">
    <source>
        <dbReference type="Pfam" id="PF13643"/>
    </source>
</evidence>
<dbReference type="AlphaFoldDB" id="A0A7V4XUQ3"/>
<protein>
    <submittedName>
        <fullName evidence="2">DUF4145 domain-containing protein</fullName>
    </submittedName>
</protein>